<organism evidence="7 8">
    <name type="scientific">Nocardia gamkensis</name>
    <dbReference type="NCBI Taxonomy" id="352869"/>
    <lineage>
        <taxon>Bacteria</taxon>
        <taxon>Bacillati</taxon>
        <taxon>Actinomycetota</taxon>
        <taxon>Actinomycetes</taxon>
        <taxon>Mycobacteriales</taxon>
        <taxon>Nocardiaceae</taxon>
        <taxon>Nocardia</taxon>
    </lineage>
</organism>
<evidence type="ECO:0000256" key="3">
    <source>
        <dbReference type="ARBA" id="ARBA00022603"/>
    </source>
</evidence>
<dbReference type="NCBIfam" id="TIGR00027">
    <property type="entry name" value="mthyl_TIGR00027"/>
    <property type="match status" value="1"/>
</dbReference>
<evidence type="ECO:0000313" key="7">
    <source>
        <dbReference type="EMBL" id="NKY28848.1"/>
    </source>
</evidence>
<dbReference type="InterPro" id="IPR011610">
    <property type="entry name" value="SAM_mthyl_Trfase_ML2640-like"/>
</dbReference>
<comment type="caution">
    <text evidence="7">The sequence shown here is derived from an EMBL/GenBank/DDBJ whole genome shotgun (WGS) entry which is preliminary data.</text>
</comment>
<dbReference type="EMBL" id="JAAXOS010000010">
    <property type="protein sequence ID" value="NKY28848.1"/>
    <property type="molecule type" value="Genomic_DNA"/>
</dbReference>
<evidence type="ECO:0000256" key="2">
    <source>
        <dbReference type="ARBA" id="ARBA00008138"/>
    </source>
</evidence>
<dbReference type="InterPro" id="IPR007213">
    <property type="entry name" value="Ppm1/Ppm2/Tcmp"/>
</dbReference>
<dbReference type="Gene3D" id="3.40.50.150">
    <property type="entry name" value="Vaccinia Virus protein VP39"/>
    <property type="match status" value="1"/>
</dbReference>
<gene>
    <name evidence="7" type="ORF">HGB38_21895</name>
</gene>
<dbReference type="PANTHER" id="PTHR43619:SF2">
    <property type="entry name" value="S-ADENOSYL-L-METHIONINE-DEPENDENT METHYLTRANSFERASES SUPERFAMILY PROTEIN"/>
    <property type="match status" value="1"/>
</dbReference>
<comment type="similarity">
    <text evidence="2 6">Belongs to the UPF0677 family.</text>
</comment>
<keyword evidence="8" id="KW-1185">Reference proteome</keyword>
<dbReference type="RefSeq" id="WP_062969009.1">
    <property type="nucleotide sequence ID" value="NZ_JAAXOS010000010.1"/>
</dbReference>
<evidence type="ECO:0000313" key="8">
    <source>
        <dbReference type="Proteomes" id="UP000540698"/>
    </source>
</evidence>
<evidence type="ECO:0000256" key="5">
    <source>
        <dbReference type="ARBA" id="ARBA00022691"/>
    </source>
</evidence>
<accession>A0A7X6L6P8</accession>
<name>A0A7X6L6P8_9NOCA</name>
<dbReference type="EC" id="2.1.1.-" evidence="6"/>
<dbReference type="PANTHER" id="PTHR43619">
    <property type="entry name" value="S-ADENOSYL-L-METHIONINE-DEPENDENT METHYLTRANSFERASE YKTD-RELATED"/>
    <property type="match status" value="1"/>
</dbReference>
<keyword evidence="3 6" id="KW-0489">Methyltransferase</keyword>
<dbReference type="Pfam" id="PF04072">
    <property type="entry name" value="LCM"/>
    <property type="match status" value="1"/>
</dbReference>
<comment type="function">
    <text evidence="1 6">Exhibits S-adenosyl-L-methionine-dependent methyltransferase activity.</text>
</comment>
<protein>
    <recommendedName>
        <fullName evidence="6">S-adenosyl-L-methionine-dependent methyltransferase</fullName>
        <ecNumber evidence="6">2.1.1.-</ecNumber>
    </recommendedName>
</protein>
<keyword evidence="5 6" id="KW-0949">S-adenosyl-L-methionine</keyword>
<evidence type="ECO:0000256" key="4">
    <source>
        <dbReference type="ARBA" id="ARBA00022679"/>
    </source>
</evidence>
<keyword evidence="4 7" id="KW-0808">Transferase</keyword>
<proteinExistence type="inferred from homology"/>
<reference evidence="7 8" key="1">
    <citation type="submission" date="2020-04" db="EMBL/GenBank/DDBJ databases">
        <title>MicrobeNet Type strains.</title>
        <authorList>
            <person name="Nicholson A.C."/>
        </authorList>
    </citation>
    <scope>NUCLEOTIDE SEQUENCE [LARGE SCALE GENOMIC DNA]</scope>
    <source>
        <strain evidence="7 8">DSM 44956</strain>
    </source>
</reference>
<dbReference type="SUPFAM" id="SSF53335">
    <property type="entry name" value="S-adenosyl-L-methionine-dependent methyltransferases"/>
    <property type="match status" value="1"/>
</dbReference>
<evidence type="ECO:0000256" key="6">
    <source>
        <dbReference type="RuleBase" id="RU362030"/>
    </source>
</evidence>
<dbReference type="InterPro" id="IPR029063">
    <property type="entry name" value="SAM-dependent_MTases_sf"/>
</dbReference>
<dbReference type="GO" id="GO:0008168">
    <property type="term" value="F:methyltransferase activity"/>
    <property type="evidence" value="ECO:0007669"/>
    <property type="project" value="UniProtKB-UniRule"/>
</dbReference>
<dbReference type="GO" id="GO:0032259">
    <property type="term" value="P:methylation"/>
    <property type="evidence" value="ECO:0007669"/>
    <property type="project" value="UniProtKB-KW"/>
</dbReference>
<dbReference type="AlphaFoldDB" id="A0A7X6L6P8"/>
<dbReference type="Proteomes" id="UP000540698">
    <property type="component" value="Unassembled WGS sequence"/>
</dbReference>
<sequence>MTRGDVPSDVSDTARWVAAYRARETTRRDALFRDPLADRLAGERGHAIADSAPRMMRDGWPIVTRTKLIDDLVAKAIAEGCDRVLNLAAGLDTRPYRLELPAELLWIEADLPGIVAEKDDALAGETPHCVLLRRAVDLADPEARGKFLDEALGAIGPVTAPASKALVLTEGLLMYLDPATVTELADALTRPEIAWWLLDLSLGMKKMRSGDTFANAPMKFEPPNGVRFFEDLGWQPVELENLLVYARKFRRAPWYLRPFTYLPQPDPRKPMRNPWSGIIRFRHA</sequence>
<evidence type="ECO:0000256" key="1">
    <source>
        <dbReference type="ARBA" id="ARBA00003907"/>
    </source>
</evidence>